<dbReference type="Proteomes" id="UP000325134">
    <property type="component" value="Unassembled WGS sequence"/>
</dbReference>
<dbReference type="EMBL" id="FQVK01000015">
    <property type="protein sequence ID" value="SHF03731.1"/>
    <property type="molecule type" value="Genomic_DNA"/>
</dbReference>
<sequence>MLNIYAASFMTATRLNAPKLRDAPKPNAPKRKRWLPAGHWWIGKSRELDPRNL</sequence>
<protein>
    <submittedName>
        <fullName evidence="1">Uncharacterized protein</fullName>
    </submittedName>
</protein>
<accession>A0A1M4YD14</accession>
<evidence type="ECO:0000313" key="2">
    <source>
        <dbReference type="Proteomes" id="UP000325134"/>
    </source>
</evidence>
<keyword evidence="2" id="KW-1185">Reference proteome</keyword>
<name>A0A1M4YD14_9RHOB</name>
<dbReference type="RefSeq" id="WP_188127755.1">
    <property type="nucleotide sequence ID" value="NZ_FQVK01000015.1"/>
</dbReference>
<reference evidence="1 2" key="1">
    <citation type="submission" date="2016-11" db="EMBL/GenBank/DDBJ databases">
        <authorList>
            <person name="Varghese N."/>
            <person name="Submissions S."/>
        </authorList>
    </citation>
    <scope>NUCLEOTIDE SEQUENCE [LARGE SCALE GENOMIC DNA]</scope>
    <source>
        <strain evidence="1 2">DSM 29341</strain>
    </source>
</reference>
<organism evidence="1 2">
    <name type="scientific">Ruegeria intermedia</name>
    <dbReference type="NCBI Taxonomy" id="996115"/>
    <lineage>
        <taxon>Bacteria</taxon>
        <taxon>Pseudomonadati</taxon>
        <taxon>Pseudomonadota</taxon>
        <taxon>Alphaproteobacteria</taxon>
        <taxon>Rhodobacterales</taxon>
        <taxon>Roseobacteraceae</taxon>
        <taxon>Ruegeria</taxon>
    </lineage>
</organism>
<dbReference type="AlphaFoldDB" id="A0A1M4YD14"/>
<evidence type="ECO:0000313" key="1">
    <source>
        <dbReference type="EMBL" id="SHF03731.1"/>
    </source>
</evidence>
<gene>
    <name evidence="1" type="ORF">SAMN05444279_11522</name>
</gene>
<proteinExistence type="predicted"/>